<dbReference type="GO" id="GO:0022625">
    <property type="term" value="C:cytosolic large ribosomal subunit"/>
    <property type="evidence" value="ECO:0007669"/>
    <property type="project" value="TreeGrafter"/>
</dbReference>
<keyword evidence="3 4" id="KW-0687">Ribonucleoprotein</keyword>
<dbReference type="PANTHER" id="PTHR11722:SF0">
    <property type="entry name" value="LARGE RIBOSOMAL SUBUNIT PROTEIN EL13"/>
    <property type="match status" value="1"/>
</dbReference>
<dbReference type="EMBL" id="CAHIKZ030000306">
    <property type="protein sequence ID" value="CAE1167766.1"/>
    <property type="molecule type" value="Genomic_DNA"/>
</dbReference>
<evidence type="ECO:0000256" key="2">
    <source>
        <dbReference type="ARBA" id="ARBA00022980"/>
    </source>
</evidence>
<evidence type="ECO:0000256" key="4">
    <source>
        <dbReference type="RuleBase" id="RU000572"/>
    </source>
</evidence>
<dbReference type="Proteomes" id="UP000597762">
    <property type="component" value="Unassembled WGS sequence"/>
</dbReference>
<keyword evidence="6" id="KW-1185">Reference proteome</keyword>
<gene>
    <name evidence="5" type="ORF">SPHA_9587</name>
</gene>
<name>A0A812AZ03_ACAPH</name>
<dbReference type="GO" id="GO:0006412">
    <property type="term" value="P:translation"/>
    <property type="evidence" value="ECO:0007669"/>
    <property type="project" value="InterPro"/>
</dbReference>
<protein>
    <recommendedName>
        <fullName evidence="4">60S ribosomal protein L13</fullName>
    </recommendedName>
</protein>
<dbReference type="InterPro" id="IPR018256">
    <property type="entry name" value="Ribosomal_eL13_CS"/>
</dbReference>
<dbReference type="PANTHER" id="PTHR11722">
    <property type="entry name" value="60S RIBOSOMAL PROTEIN L13"/>
    <property type="match status" value="1"/>
</dbReference>
<evidence type="ECO:0000313" key="5">
    <source>
        <dbReference type="EMBL" id="CAE1167766.1"/>
    </source>
</evidence>
<dbReference type="PROSITE" id="PS01104">
    <property type="entry name" value="RIBOSOMAL_L13E"/>
    <property type="match status" value="1"/>
</dbReference>
<dbReference type="HAMAP" id="MF_00499">
    <property type="entry name" value="Ribosomal_eL13"/>
    <property type="match status" value="1"/>
</dbReference>
<reference evidence="5" key="1">
    <citation type="submission" date="2021-01" db="EMBL/GenBank/DDBJ databases">
        <authorList>
            <person name="Li R."/>
            <person name="Bekaert M."/>
        </authorList>
    </citation>
    <scope>NUCLEOTIDE SEQUENCE</scope>
    <source>
        <strain evidence="5">Farmed</strain>
    </source>
</reference>
<evidence type="ECO:0000313" key="6">
    <source>
        <dbReference type="Proteomes" id="UP000597762"/>
    </source>
</evidence>
<dbReference type="GO" id="GO:0003735">
    <property type="term" value="F:structural constituent of ribosome"/>
    <property type="evidence" value="ECO:0007669"/>
    <property type="project" value="InterPro"/>
</dbReference>
<comment type="caution">
    <text evidence="5">The sequence shown here is derived from an EMBL/GenBank/DDBJ whole genome shotgun (WGS) entry which is preliminary data.</text>
</comment>
<proteinExistence type="inferred from homology"/>
<dbReference type="OrthoDB" id="10264538at2759"/>
<accession>A0A812AZ03</accession>
<dbReference type="Pfam" id="PF01294">
    <property type="entry name" value="Ribosomal_L13e"/>
    <property type="match status" value="1"/>
</dbReference>
<organism evidence="5 6">
    <name type="scientific">Acanthosepion pharaonis</name>
    <name type="common">Pharaoh cuttlefish</name>
    <name type="synonym">Sepia pharaonis</name>
    <dbReference type="NCBI Taxonomy" id="158019"/>
    <lineage>
        <taxon>Eukaryota</taxon>
        <taxon>Metazoa</taxon>
        <taxon>Spiralia</taxon>
        <taxon>Lophotrochozoa</taxon>
        <taxon>Mollusca</taxon>
        <taxon>Cephalopoda</taxon>
        <taxon>Coleoidea</taxon>
        <taxon>Decapodiformes</taxon>
        <taxon>Sepiida</taxon>
        <taxon>Sepiina</taxon>
        <taxon>Sepiidae</taxon>
        <taxon>Acanthosepion</taxon>
    </lineage>
</organism>
<sequence length="195" mass="22743">MTEKLKASSDTQKAPFFFFRYIHFLFQFGHPFPVKSPYSVINNGPFSIKYNSRVRAGRGFTLEELKKAGINKREAPTIGIAVDFRRRSMSAEALQRNAQRLTEYRSKLILFPRKLSKPGKRDSPPEELKLATQLKGPVMPIVNKLKKDKPRKVTREMRRFKAYYTLATARADKRCFGRRQRRAEKRAAEEESKKK</sequence>
<dbReference type="InterPro" id="IPR001380">
    <property type="entry name" value="Ribosomal_eL13"/>
</dbReference>
<dbReference type="Gene3D" id="1.20.5.110">
    <property type="match status" value="1"/>
</dbReference>
<comment type="similarity">
    <text evidence="1 4">Belongs to the eukaryotic ribosomal protein eL13 family.</text>
</comment>
<keyword evidence="2 4" id="KW-0689">Ribosomal protein</keyword>
<evidence type="ECO:0000256" key="1">
    <source>
        <dbReference type="ARBA" id="ARBA00005640"/>
    </source>
</evidence>
<evidence type="ECO:0000256" key="3">
    <source>
        <dbReference type="ARBA" id="ARBA00023274"/>
    </source>
</evidence>
<dbReference type="AlphaFoldDB" id="A0A812AZ03"/>
<dbReference type="GO" id="GO:0003723">
    <property type="term" value="F:RNA binding"/>
    <property type="evidence" value="ECO:0007669"/>
    <property type="project" value="TreeGrafter"/>
</dbReference>